<dbReference type="Gene3D" id="3.20.70.20">
    <property type="match status" value="1"/>
</dbReference>
<protein>
    <submittedName>
        <fullName evidence="5">Anaerobic ribonucleoside-triphosphate reductase</fullName>
        <ecNumber evidence="5">1.17.4.2</ecNumber>
    </submittedName>
</protein>
<dbReference type="GO" id="GO:0009265">
    <property type="term" value="P:2'-deoxyribonucleotide biosynthetic process"/>
    <property type="evidence" value="ECO:0007669"/>
    <property type="project" value="TreeGrafter"/>
</dbReference>
<gene>
    <name evidence="5" type="ORF">TresaDRAFT_0654</name>
</gene>
<name>H7ENA1_9SPIR</name>
<comment type="caution">
    <text evidence="5">The sequence shown here is derived from an EMBL/GenBank/DDBJ whole genome shotgun (WGS) entry which is preliminary data.</text>
</comment>
<evidence type="ECO:0000256" key="1">
    <source>
        <dbReference type="ARBA" id="ARBA00022741"/>
    </source>
</evidence>
<dbReference type="EC" id="1.17.4.2" evidence="5"/>
<dbReference type="EMBL" id="AGRW01000053">
    <property type="protein sequence ID" value="EIC00829.1"/>
    <property type="molecule type" value="Genomic_DNA"/>
</dbReference>
<dbReference type="SUPFAM" id="SSF51998">
    <property type="entry name" value="PFL-like glycyl radical enzymes"/>
    <property type="match status" value="1"/>
</dbReference>
<keyword evidence="1 3" id="KW-0547">Nucleotide-binding</keyword>
<sequence length="824" mass="93661">MSVKYKKKFSEPRRRASIACTPVFHRVFHRLSTDSIIDTARLPNYIYPIMKKTLDIAYFLLKMAENTQKHDAAVSSGSGHFFAEKTGIERRMKIIKRNGEEVLFDSKKIITAISKANKEVPLAEQLSKSTIEQIAKRIEEHCATVNTEMNVEAIQDLVEDEIMKASAFTIAKKYITYRYQHALMRKSNSTDKQIMSLLECQNEEVKQENSNKNPTVVSVQRDYMAGEVSKDITKRFLLDDEIVKAHNDGIIHFHDADYFAQHMHNCDLVNLEDMLQNGTVISGTKIDKPHSFSTACNIATQIIAQVASSQYGGQSVSLTHLAPFVEVSRQKFFKEIEEVESQTGVDYTDEQKKAIVEMRLRDEIKRGVQTIQYQVVTLMTTNGQAPFVTVFMYLNEARNEQEKADLAMVVEEVLKQRFQGVKNEAGFWVAPAFPKLIYVLEDDNIEPDGKYYYLTELAAKCTARRLVPDYISEKKMKELKGDVYTCMGCRSFLTPDRFTGAGLGNIANAGNYEEGKKKYYGRFNQGVVTINLVDVACSSGRDMDAFWKIFDERLELCHKALMIRHKRLLGTPSDVAPILWQNGALARLKKGETIDKLLFNGYSTISLGYAGLCECVRYMTGKSHTDPSATPFALDVMRRMNEKCAEWKAESNIDFSLYGTPLESTTYKFAKCLKKRFGEIEGVTDKNYITNSYHVHVTEPMDAFTKLTFESQFQELSPGGAVSYVEVPNMENNIPAVMALLKHIYENIMYAELNTKSDCCQKCGYTGEIRIVTDGQNKLVWKCPNCGNTDQSTMNVARRTCGYIGTQYWNQGRTQEIKERVLHL</sequence>
<evidence type="ECO:0000313" key="6">
    <source>
        <dbReference type="Proteomes" id="UP000003571"/>
    </source>
</evidence>
<dbReference type="GO" id="GO:0005524">
    <property type="term" value="F:ATP binding"/>
    <property type="evidence" value="ECO:0007669"/>
    <property type="project" value="UniProtKB-UniRule"/>
</dbReference>
<dbReference type="InterPro" id="IPR005144">
    <property type="entry name" value="ATP-cone_dom"/>
</dbReference>
<dbReference type="NCBIfam" id="TIGR02487">
    <property type="entry name" value="NrdD"/>
    <property type="match status" value="1"/>
</dbReference>
<evidence type="ECO:0000313" key="5">
    <source>
        <dbReference type="EMBL" id="EIC00829.1"/>
    </source>
</evidence>
<evidence type="ECO:0000256" key="2">
    <source>
        <dbReference type="ARBA" id="ARBA00022840"/>
    </source>
</evidence>
<dbReference type="PANTHER" id="PTHR21075">
    <property type="entry name" value="ANAEROBIC RIBONUCLEOSIDE-TRIPHOSPHATE REDUCTASE"/>
    <property type="match status" value="1"/>
</dbReference>
<accession>H7ENA1</accession>
<dbReference type="Pfam" id="PF03477">
    <property type="entry name" value="ATP-cone"/>
    <property type="match status" value="1"/>
</dbReference>
<dbReference type="GO" id="GO:0006260">
    <property type="term" value="P:DNA replication"/>
    <property type="evidence" value="ECO:0007669"/>
    <property type="project" value="InterPro"/>
</dbReference>
<dbReference type="PROSITE" id="PS51161">
    <property type="entry name" value="ATP_CONE"/>
    <property type="match status" value="1"/>
</dbReference>
<dbReference type="Proteomes" id="UP000003571">
    <property type="component" value="Unassembled WGS sequence"/>
</dbReference>
<dbReference type="eggNOG" id="COG1328">
    <property type="taxonomic scope" value="Bacteria"/>
</dbReference>
<reference evidence="5 6" key="1">
    <citation type="submission" date="2011-09" db="EMBL/GenBank/DDBJ databases">
        <title>The draft genome of Treponema saccharophilum DSM 2985.</title>
        <authorList>
            <consortium name="US DOE Joint Genome Institute (JGI-PGF)"/>
            <person name="Lucas S."/>
            <person name="Copeland A."/>
            <person name="Lapidus A."/>
            <person name="Glavina del Rio T."/>
            <person name="Dalin E."/>
            <person name="Tice H."/>
            <person name="Bruce D."/>
            <person name="Goodwin L."/>
            <person name="Pitluck S."/>
            <person name="Peters L."/>
            <person name="Kyrpides N."/>
            <person name="Mavromatis K."/>
            <person name="Ivanova N."/>
            <person name="Markowitz V."/>
            <person name="Cheng J.-F."/>
            <person name="Hugenholtz P."/>
            <person name="Woyke T."/>
            <person name="Wu D."/>
            <person name="Gronow S."/>
            <person name="Wellnitz S."/>
            <person name="Brambilla E."/>
            <person name="Klenk H.-P."/>
            <person name="Eisen J.A."/>
        </authorList>
    </citation>
    <scope>NUCLEOTIDE SEQUENCE [LARGE SCALE GENOMIC DNA]</scope>
    <source>
        <strain evidence="5 6">DSM 2985</strain>
    </source>
</reference>
<dbReference type="NCBIfam" id="NF006732">
    <property type="entry name" value="PRK09263.1"/>
    <property type="match status" value="1"/>
</dbReference>
<dbReference type="Pfam" id="PF13597">
    <property type="entry name" value="NRDD"/>
    <property type="match status" value="1"/>
</dbReference>
<dbReference type="InterPro" id="IPR012833">
    <property type="entry name" value="NrdD"/>
</dbReference>
<proteinExistence type="predicted"/>
<evidence type="ECO:0000259" key="4">
    <source>
        <dbReference type="PROSITE" id="PS51161"/>
    </source>
</evidence>
<keyword evidence="5" id="KW-0560">Oxidoreductase</keyword>
<dbReference type="GO" id="GO:0008998">
    <property type="term" value="F:ribonucleoside-triphosphate reductase (thioredoxin) activity"/>
    <property type="evidence" value="ECO:0007669"/>
    <property type="project" value="UniProtKB-EC"/>
</dbReference>
<dbReference type="STRING" id="907348.TresaDRAFT_0654"/>
<keyword evidence="2 3" id="KW-0067">ATP-binding</keyword>
<dbReference type="AlphaFoldDB" id="H7ENA1"/>
<dbReference type="GO" id="GO:0031250">
    <property type="term" value="C:anaerobic ribonucleoside-triphosphate reductase complex"/>
    <property type="evidence" value="ECO:0007669"/>
    <property type="project" value="TreeGrafter"/>
</dbReference>
<feature type="domain" description="ATP-cone" evidence="4">
    <location>
        <begin position="92"/>
        <end position="185"/>
    </location>
</feature>
<organism evidence="5 6">
    <name type="scientific">Treponema saccharophilum DSM 2985</name>
    <dbReference type="NCBI Taxonomy" id="907348"/>
    <lineage>
        <taxon>Bacteria</taxon>
        <taxon>Pseudomonadati</taxon>
        <taxon>Spirochaetota</taxon>
        <taxon>Spirochaetia</taxon>
        <taxon>Spirochaetales</taxon>
        <taxon>Treponemataceae</taxon>
        <taxon>Treponema</taxon>
    </lineage>
</organism>
<evidence type="ECO:0000256" key="3">
    <source>
        <dbReference type="PROSITE-ProRule" id="PRU00492"/>
    </source>
</evidence>
<dbReference type="GO" id="GO:0004748">
    <property type="term" value="F:ribonucleoside-diphosphate reductase activity, thioredoxin disulfide as acceptor"/>
    <property type="evidence" value="ECO:0007669"/>
    <property type="project" value="TreeGrafter"/>
</dbReference>
<dbReference type="PATRIC" id="fig|907348.3.peg.2422"/>
<dbReference type="PANTHER" id="PTHR21075:SF0">
    <property type="entry name" value="ANAEROBIC RIBONUCLEOSIDE-TRIPHOSPHATE REDUCTASE"/>
    <property type="match status" value="1"/>
</dbReference>
<keyword evidence="6" id="KW-1185">Reference proteome</keyword>